<gene>
    <name evidence="2" type="ORF">P278_16850</name>
</gene>
<dbReference type="Gene3D" id="3.40.630.30">
    <property type="match status" value="1"/>
</dbReference>
<dbReference type="eggNOG" id="COG2388">
    <property type="taxonomic scope" value="Bacteria"/>
</dbReference>
<protein>
    <recommendedName>
        <fullName evidence="1">N-acetyltransferase domain-containing protein</fullName>
    </recommendedName>
</protein>
<feature type="domain" description="N-acetyltransferase" evidence="1">
    <location>
        <begin position="8"/>
        <end position="93"/>
    </location>
</feature>
<evidence type="ECO:0000313" key="2">
    <source>
        <dbReference type="EMBL" id="ETN95963.1"/>
    </source>
</evidence>
<dbReference type="PATRIC" id="fig|1286632.3.peg.1674"/>
<dbReference type="SUPFAM" id="SSF55729">
    <property type="entry name" value="Acyl-CoA N-acyltransferases (Nat)"/>
    <property type="match status" value="1"/>
</dbReference>
<dbReference type="Proteomes" id="UP000018850">
    <property type="component" value="Unassembled WGS sequence"/>
</dbReference>
<sequence>MMNDVSITDNDFLRQFETTTDGVLAKIEYALQERKIFLTKMVIPEEVTDVAFKDNFIKAVLKHIEEQNLKVVPTAPEIAGFLRKHKEYKDLLPVGIRI</sequence>
<dbReference type="InterPro" id="IPR031165">
    <property type="entry name" value="GNAT_YJDJ"/>
</dbReference>
<reference evidence="3" key="1">
    <citation type="submission" date="2013-11" db="EMBL/GenBank/DDBJ databases">
        <title>Draft genome sequence from a member of Zhouia, isolated tidal flat.</title>
        <authorList>
            <person name="Jin H."/>
            <person name="Jeon C.O."/>
        </authorList>
    </citation>
    <scope>NUCLEOTIDE SEQUENCE [LARGE SCALE GENOMIC DNA]</scope>
    <source>
        <strain evidence="3">AD3</strain>
    </source>
</reference>
<accession>W2UPN4</accession>
<dbReference type="InterPro" id="IPR016181">
    <property type="entry name" value="Acyl_CoA_acyltransferase"/>
</dbReference>
<evidence type="ECO:0000313" key="3">
    <source>
        <dbReference type="Proteomes" id="UP000018850"/>
    </source>
</evidence>
<dbReference type="STRING" id="376730.SAMN04487906_0674"/>
<evidence type="ECO:0000259" key="1">
    <source>
        <dbReference type="PROSITE" id="PS51729"/>
    </source>
</evidence>
<dbReference type="EMBL" id="AYXY01000019">
    <property type="protein sequence ID" value="ETN95963.1"/>
    <property type="molecule type" value="Genomic_DNA"/>
</dbReference>
<dbReference type="PROSITE" id="PS51729">
    <property type="entry name" value="GNAT_YJDJ"/>
    <property type="match status" value="1"/>
</dbReference>
<dbReference type="AlphaFoldDB" id="W2UPN4"/>
<keyword evidence="3" id="KW-1185">Reference proteome</keyword>
<reference evidence="2 3" key="2">
    <citation type="journal article" date="2016" name="Genome Announc.">
        <title>Draft Genome Sequence of Zhouia amylolytica AD3, Isolated from Tidal Flat Sediment.</title>
        <authorList>
            <person name="Jia B."/>
            <person name="Jin H.M."/>
            <person name="Lee H.J."/>
            <person name="Jeon C.O."/>
        </authorList>
    </citation>
    <scope>NUCLEOTIDE SEQUENCE [LARGE SCALE GENOMIC DNA]</scope>
    <source>
        <strain evidence="2 3">AD3</strain>
    </source>
</reference>
<dbReference type="Pfam" id="PF14542">
    <property type="entry name" value="Acetyltransf_CG"/>
    <property type="match status" value="1"/>
</dbReference>
<name>W2UPN4_9FLAO</name>
<proteinExistence type="predicted"/>
<organism evidence="2 3">
    <name type="scientific">Zhouia amylolytica AD3</name>
    <dbReference type="NCBI Taxonomy" id="1286632"/>
    <lineage>
        <taxon>Bacteria</taxon>
        <taxon>Pseudomonadati</taxon>
        <taxon>Bacteroidota</taxon>
        <taxon>Flavobacteriia</taxon>
        <taxon>Flavobacteriales</taxon>
        <taxon>Flavobacteriaceae</taxon>
        <taxon>Zhouia</taxon>
    </lineage>
</organism>
<comment type="caution">
    <text evidence="2">The sequence shown here is derived from an EMBL/GenBank/DDBJ whole genome shotgun (WGS) entry which is preliminary data.</text>
</comment>